<dbReference type="Proteomes" id="UP000619260">
    <property type="component" value="Unassembled WGS sequence"/>
</dbReference>
<gene>
    <name evidence="8" type="ORF">Val02_08420</name>
</gene>
<dbReference type="GO" id="GO:0005886">
    <property type="term" value="C:plasma membrane"/>
    <property type="evidence" value="ECO:0007669"/>
    <property type="project" value="UniProtKB-SubCell"/>
</dbReference>
<feature type="domain" description="Major facilitator superfamily (MFS) profile" evidence="7">
    <location>
        <begin position="1"/>
        <end position="184"/>
    </location>
</feature>
<feature type="transmembrane region" description="Helical" evidence="6">
    <location>
        <begin position="272"/>
        <end position="290"/>
    </location>
</feature>
<feature type="transmembrane region" description="Helical" evidence="6">
    <location>
        <begin position="94"/>
        <end position="114"/>
    </location>
</feature>
<dbReference type="GO" id="GO:0022857">
    <property type="term" value="F:transmembrane transporter activity"/>
    <property type="evidence" value="ECO:0007669"/>
    <property type="project" value="InterPro"/>
</dbReference>
<feature type="domain" description="Major facilitator superfamily (MFS) profile" evidence="7">
    <location>
        <begin position="205"/>
        <end position="396"/>
    </location>
</feature>
<reference evidence="8" key="1">
    <citation type="submission" date="2021-01" db="EMBL/GenBank/DDBJ databases">
        <title>Whole genome shotgun sequence of Virgisporangium aliadipatigenens NBRC 105644.</title>
        <authorList>
            <person name="Komaki H."/>
            <person name="Tamura T."/>
        </authorList>
    </citation>
    <scope>NUCLEOTIDE SEQUENCE</scope>
    <source>
        <strain evidence="8">NBRC 105644</strain>
    </source>
</reference>
<feature type="transmembrane region" description="Helical" evidence="6">
    <location>
        <begin position="68"/>
        <end position="88"/>
    </location>
</feature>
<evidence type="ECO:0000313" key="8">
    <source>
        <dbReference type="EMBL" id="GIJ43956.1"/>
    </source>
</evidence>
<feature type="transmembrane region" description="Helical" evidence="6">
    <location>
        <begin position="241"/>
        <end position="260"/>
    </location>
</feature>
<evidence type="ECO:0000256" key="4">
    <source>
        <dbReference type="ARBA" id="ARBA00022989"/>
    </source>
</evidence>
<feature type="transmembrane region" description="Helical" evidence="6">
    <location>
        <begin position="135"/>
        <end position="156"/>
    </location>
</feature>
<keyword evidence="5 6" id="KW-0472">Membrane</keyword>
<evidence type="ECO:0000256" key="1">
    <source>
        <dbReference type="ARBA" id="ARBA00004651"/>
    </source>
</evidence>
<evidence type="ECO:0000259" key="7">
    <source>
        <dbReference type="PROSITE" id="PS50850"/>
    </source>
</evidence>
<dbReference type="InterPro" id="IPR020846">
    <property type="entry name" value="MFS_dom"/>
</dbReference>
<dbReference type="InterPro" id="IPR011701">
    <property type="entry name" value="MFS"/>
</dbReference>
<evidence type="ECO:0000313" key="9">
    <source>
        <dbReference type="Proteomes" id="UP000619260"/>
    </source>
</evidence>
<dbReference type="InterPro" id="IPR036259">
    <property type="entry name" value="MFS_trans_sf"/>
</dbReference>
<feature type="transmembrane region" description="Helical" evidence="6">
    <location>
        <begin position="359"/>
        <end position="379"/>
    </location>
</feature>
<evidence type="ECO:0000256" key="5">
    <source>
        <dbReference type="ARBA" id="ARBA00023136"/>
    </source>
</evidence>
<evidence type="ECO:0000256" key="6">
    <source>
        <dbReference type="SAM" id="Phobius"/>
    </source>
</evidence>
<sequence>MVLARYLLVAALVRLADEGARVAIVLLAVDRTGDAALGGILVAALMIPHVVAAPLIGAYGDRTRRPRLFYTVALLTFASSLAGCALLVGGAPAWTAVVVVVLGGCCAPLATGGLSSLLKELVPAKRRPRAYSFDVLTYNTAGIVGPAFAALLAARIDARPAALVAAAVAACGALLVLTLPLRERVASGPRPPMAAGVVVLWTDPVLRAITFASSLGAIGIGVLPIAATVLATERTGDATDAGLLISAYAVGGLIGSLANARFTPWVERPQRLVIWGTLVGAVPLMCVPLGGGMPVAVVLFALSGFTTGPVASGQFGVRDRYAPAPVHTQVFTISAGIKVSSGAVGAAVAGATIGLGGAWLVLLFAGGKLFGALLGALLLRRAHRPAPEPAGVPHAA</sequence>
<keyword evidence="2" id="KW-1003">Cell membrane</keyword>
<comment type="caution">
    <text evidence="8">The sequence shown here is derived from an EMBL/GenBank/DDBJ whole genome shotgun (WGS) entry which is preliminary data.</text>
</comment>
<keyword evidence="4 6" id="KW-1133">Transmembrane helix</keyword>
<evidence type="ECO:0000256" key="3">
    <source>
        <dbReference type="ARBA" id="ARBA00022692"/>
    </source>
</evidence>
<keyword evidence="9" id="KW-1185">Reference proteome</keyword>
<dbReference type="PANTHER" id="PTHR23513:SF11">
    <property type="entry name" value="STAPHYLOFERRIN A TRANSPORTER"/>
    <property type="match status" value="1"/>
</dbReference>
<evidence type="ECO:0000256" key="2">
    <source>
        <dbReference type="ARBA" id="ARBA00022475"/>
    </source>
</evidence>
<comment type="subcellular location">
    <subcellularLocation>
        <location evidence="1">Cell membrane</location>
        <topology evidence="1">Multi-pass membrane protein</topology>
    </subcellularLocation>
</comment>
<dbReference type="SUPFAM" id="SSF103473">
    <property type="entry name" value="MFS general substrate transporter"/>
    <property type="match status" value="1"/>
</dbReference>
<proteinExistence type="predicted"/>
<feature type="transmembrane region" description="Helical" evidence="6">
    <location>
        <begin position="296"/>
        <end position="317"/>
    </location>
</feature>
<feature type="transmembrane region" description="Helical" evidence="6">
    <location>
        <begin position="162"/>
        <end position="181"/>
    </location>
</feature>
<dbReference type="Pfam" id="PF07690">
    <property type="entry name" value="MFS_1"/>
    <property type="match status" value="1"/>
</dbReference>
<dbReference type="PROSITE" id="PS50850">
    <property type="entry name" value="MFS"/>
    <property type="match status" value="2"/>
</dbReference>
<organism evidence="8 9">
    <name type="scientific">Virgisporangium aliadipatigenens</name>
    <dbReference type="NCBI Taxonomy" id="741659"/>
    <lineage>
        <taxon>Bacteria</taxon>
        <taxon>Bacillati</taxon>
        <taxon>Actinomycetota</taxon>
        <taxon>Actinomycetes</taxon>
        <taxon>Micromonosporales</taxon>
        <taxon>Micromonosporaceae</taxon>
        <taxon>Virgisporangium</taxon>
    </lineage>
</organism>
<feature type="transmembrane region" description="Helical" evidence="6">
    <location>
        <begin position="208"/>
        <end position="229"/>
    </location>
</feature>
<dbReference type="PANTHER" id="PTHR23513">
    <property type="entry name" value="INTEGRAL MEMBRANE EFFLUX PROTEIN-RELATED"/>
    <property type="match status" value="1"/>
</dbReference>
<keyword evidence="3 6" id="KW-0812">Transmembrane</keyword>
<accession>A0A8J3YHB5</accession>
<feature type="transmembrane region" description="Helical" evidence="6">
    <location>
        <begin position="329"/>
        <end position="353"/>
    </location>
</feature>
<dbReference type="RefSeq" id="WP_203897477.1">
    <property type="nucleotide sequence ID" value="NZ_BOPF01000002.1"/>
</dbReference>
<protein>
    <submittedName>
        <fullName evidence="8">MFS transporter</fullName>
    </submittedName>
</protein>
<feature type="transmembrane region" description="Helical" evidence="6">
    <location>
        <begin position="35"/>
        <end position="56"/>
    </location>
</feature>
<dbReference type="EMBL" id="BOPF01000002">
    <property type="protein sequence ID" value="GIJ43956.1"/>
    <property type="molecule type" value="Genomic_DNA"/>
</dbReference>
<dbReference type="AlphaFoldDB" id="A0A8J3YHB5"/>
<dbReference type="Gene3D" id="1.20.1250.20">
    <property type="entry name" value="MFS general substrate transporter like domains"/>
    <property type="match status" value="1"/>
</dbReference>
<name>A0A8J3YHB5_9ACTN</name>